<gene>
    <name evidence="2" type="ORF">JDW22_10550</name>
</gene>
<dbReference type="Pfam" id="PF13410">
    <property type="entry name" value="GST_C_2"/>
    <property type="match status" value="1"/>
</dbReference>
<comment type="caution">
    <text evidence="2">The sequence shown here is derived from an EMBL/GenBank/DDBJ whole genome shotgun (WGS) entry which is preliminary data.</text>
</comment>
<dbReference type="PROSITE" id="PS50404">
    <property type="entry name" value="GST_NTER"/>
    <property type="match status" value="1"/>
</dbReference>
<dbReference type="CDD" id="cd03046">
    <property type="entry name" value="GST_N_GTT1_like"/>
    <property type="match status" value="1"/>
</dbReference>
<dbReference type="InterPro" id="IPR036282">
    <property type="entry name" value="Glutathione-S-Trfase_C_sf"/>
</dbReference>
<dbReference type="EMBL" id="JAEHNZ010000003">
    <property type="protein sequence ID" value="MBK0397001.1"/>
    <property type="molecule type" value="Genomic_DNA"/>
</dbReference>
<protein>
    <submittedName>
        <fullName evidence="2">Glutathione S-transferase family protein</fullName>
    </submittedName>
</protein>
<dbReference type="Pfam" id="PF02798">
    <property type="entry name" value="GST_N"/>
    <property type="match status" value="1"/>
</dbReference>
<dbReference type="PANTHER" id="PTHR44051:SF21">
    <property type="entry name" value="GLUTATHIONE S-TRANSFERASE FAMILY PROTEIN"/>
    <property type="match status" value="1"/>
</dbReference>
<dbReference type="Gene3D" id="3.40.30.10">
    <property type="entry name" value="Glutaredoxin"/>
    <property type="match status" value="1"/>
</dbReference>
<reference evidence="2 3" key="1">
    <citation type="journal article" date="2021" name="Pathogens">
        <title>Isolation and Characterization of Kingella bonacorsii sp. nov., A Novel Kingella Species Detected in a Stable Periodontitis Subject.</title>
        <authorList>
            <person name="Antezack A."/>
            <person name="Boxberger M."/>
            <person name="Rolland C."/>
            <person name="Monnet-Corti V."/>
            <person name="La Scola B."/>
        </authorList>
    </citation>
    <scope>NUCLEOTIDE SEQUENCE [LARGE SCALE GENOMIC DNA]</scope>
    <source>
        <strain evidence="2 3">Marseille-Q4569</strain>
    </source>
</reference>
<name>A0ABS1BUN7_9NEIS</name>
<evidence type="ECO:0000313" key="3">
    <source>
        <dbReference type="Proteomes" id="UP000614058"/>
    </source>
</evidence>
<keyword evidence="3" id="KW-1185">Reference proteome</keyword>
<dbReference type="Gene3D" id="1.20.1050.10">
    <property type="match status" value="1"/>
</dbReference>
<dbReference type="CDD" id="cd03207">
    <property type="entry name" value="GST_C_8"/>
    <property type="match status" value="1"/>
</dbReference>
<dbReference type="InterPro" id="IPR040079">
    <property type="entry name" value="Glutathione_S-Trfase"/>
</dbReference>
<dbReference type="SUPFAM" id="SSF52833">
    <property type="entry name" value="Thioredoxin-like"/>
    <property type="match status" value="1"/>
</dbReference>
<dbReference type="SFLD" id="SFLDS00019">
    <property type="entry name" value="Glutathione_Transferase_(cytos"/>
    <property type="match status" value="1"/>
</dbReference>
<dbReference type="InterPro" id="IPR004045">
    <property type="entry name" value="Glutathione_S-Trfase_N"/>
</dbReference>
<dbReference type="SFLD" id="SFLDG01150">
    <property type="entry name" value="Main.1:_Beta-like"/>
    <property type="match status" value="1"/>
</dbReference>
<dbReference type="InterPro" id="IPR036249">
    <property type="entry name" value="Thioredoxin-like_sf"/>
</dbReference>
<dbReference type="PANTHER" id="PTHR44051">
    <property type="entry name" value="GLUTATHIONE S-TRANSFERASE-RELATED"/>
    <property type="match status" value="1"/>
</dbReference>
<accession>A0ABS1BUN7</accession>
<sequence length="216" mass="24112">MKNLTLYTVPKSRGMSVVWMLKECGATFDTVLLSFNDTTQSSDHLTVKSADYLAINPMGKVPALKAGDAVITEAAAILTFLAEQFPERNLIPAAGSLARGEYYRWLCFAINLEYAAFDRLNQISSNAERRKSIGYGDLDTAFGVLRDHLARHDFIVGNQFSALDLYYTMLLVQFTRVKPVEGIACDVFDAYIARHTARPAFGEMMAWVEKEMAKMA</sequence>
<organism evidence="2 3">
    <name type="scientific">Kingella bonacorsii</name>
    <dbReference type="NCBI Taxonomy" id="2796361"/>
    <lineage>
        <taxon>Bacteria</taxon>
        <taxon>Pseudomonadati</taxon>
        <taxon>Pseudomonadota</taxon>
        <taxon>Betaproteobacteria</taxon>
        <taxon>Neisseriales</taxon>
        <taxon>Neisseriaceae</taxon>
        <taxon>Kingella</taxon>
    </lineage>
</organism>
<dbReference type="Proteomes" id="UP000614058">
    <property type="component" value="Unassembled WGS sequence"/>
</dbReference>
<dbReference type="SUPFAM" id="SSF47616">
    <property type="entry name" value="GST C-terminal domain-like"/>
    <property type="match status" value="1"/>
</dbReference>
<proteinExistence type="predicted"/>
<feature type="domain" description="GST N-terminal" evidence="1">
    <location>
        <begin position="1"/>
        <end position="89"/>
    </location>
</feature>
<evidence type="ECO:0000259" key="1">
    <source>
        <dbReference type="PROSITE" id="PS50404"/>
    </source>
</evidence>
<evidence type="ECO:0000313" key="2">
    <source>
        <dbReference type="EMBL" id="MBK0397001.1"/>
    </source>
</evidence>
<dbReference type="RefSeq" id="WP_200523021.1">
    <property type="nucleotide sequence ID" value="NZ_JAEHNZ010000003.1"/>
</dbReference>
<dbReference type="SFLD" id="SFLDG00358">
    <property type="entry name" value="Main_(cytGST)"/>
    <property type="match status" value="1"/>
</dbReference>